<gene>
    <name evidence="1" type="ORF">I3842_01G037800</name>
</gene>
<proteinExistence type="predicted"/>
<accession>A0A922G1A4</accession>
<evidence type="ECO:0000313" key="1">
    <source>
        <dbReference type="EMBL" id="KAG6729611.1"/>
    </source>
</evidence>
<dbReference type="Proteomes" id="UP000811246">
    <property type="component" value="Chromosome 1"/>
</dbReference>
<reference evidence="1" key="1">
    <citation type="submission" date="2021-01" db="EMBL/GenBank/DDBJ databases">
        <authorList>
            <person name="Lovell J.T."/>
            <person name="Bentley N."/>
            <person name="Bhattarai G."/>
            <person name="Jenkins J.W."/>
            <person name="Sreedasyam A."/>
            <person name="Alarcon Y."/>
            <person name="Bock C."/>
            <person name="Boston L."/>
            <person name="Carlson J."/>
            <person name="Cervantes K."/>
            <person name="Clermont K."/>
            <person name="Krom N."/>
            <person name="Kubenka K."/>
            <person name="Mamidi S."/>
            <person name="Mattison C."/>
            <person name="Monteros M."/>
            <person name="Pisani C."/>
            <person name="Plott C."/>
            <person name="Rajasekar S."/>
            <person name="Rhein H.S."/>
            <person name="Rohla C."/>
            <person name="Song M."/>
            <person name="Hilaire R.S."/>
            <person name="Shu S."/>
            <person name="Wells L."/>
            <person name="Wang X."/>
            <person name="Webber J."/>
            <person name="Heerema R.J."/>
            <person name="Klein P."/>
            <person name="Conner P."/>
            <person name="Grauke L."/>
            <person name="Grimwood J."/>
            <person name="Schmutz J."/>
            <person name="Randall J.J."/>
        </authorList>
    </citation>
    <scope>NUCLEOTIDE SEQUENCE</scope>
    <source>
        <tissue evidence="1">Leaf</tissue>
    </source>
</reference>
<organism evidence="1 2">
    <name type="scientific">Carya illinoinensis</name>
    <name type="common">Pecan</name>
    <dbReference type="NCBI Taxonomy" id="32201"/>
    <lineage>
        <taxon>Eukaryota</taxon>
        <taxon>Viridiplantae</taxon>
        <taxon>Streptophyta</taxon>
        <taxon>Embryophyta</taxon>
        <taxon>Tracheophyta</taxon>
        <taxon>Spermatophyta</taxon>
        <taxon>Magnoliopsida</taxon>
        <taxon>eudicotyledons</taxon>
        <taxon>Gunneridae</taxon>
        <taxon>Pentapetalae</taxon>
        <taxon>rosids</taxon>
        <taxon>fabids</taxon>
        <taxon>Fagales</taxon>
        <taxon>Juglandaceae</taxon>
        <taxon>Carya</taxon>
    </lineage>
</organism>
<sequence>MALSHARREERLRNGFVFRCPSRHSAVPVSNDHHTP</sequence>
<name>A0A922G1A4_CARIL</name>
<comment type="caution">
    <text evidence="1">The sequence shown here is derived from an EMBL/GenBank/DDBJ whole genome shotgun (WGS) entry which is preliminary data.</text>
</comment>
<evidence type="ECO:0000313" key="2">
    <source>
        <dbReference type="Proteomes" id="UP000811246"/>
    </source>
</evidence>
<protein>
    <submittedName>
        <fullName evidence="1">Uncharacterized protein</fullName>
    </submittedName>
</protein>
<dbReference type="AlphaFoldDB" id="A0A922G1A4"/>
<dbReference type="EMBL" id="CM031825">
    <property type="protein sequence ID" value="KAG6729611.1"/>
    <property type="molecule type" value="Genomic_DNA"/>
</dbReference>